<dbReference type="OrthoDB" id="9812260at2"/>
<reference evidence="2 3" key="1">
    <citation type="submission" date="2005-12" db="EMBL/GenBank/DDBJ databases">
        <authorList>
            <person name="Moran M.A."/>
            <person name="Ferriera S."/>
            <person name="Johnson J."/>
            <person name="Kravitz S."/>
            <person name="Halpern A."/>
            <person name="Remington K."/>
            <person name="Beeson K."/>
            <person name="Tran B."/>
            <person name="Rogers Y.-H."/>
            <person name="Friedman R."/>
            <person name="Venter J.C."/>
        </authorList>
    </citation>
    <scope>NUCLEOTIDE SEQUENCE [LARGE SCALE GENOMIC DNA]</scope>
    <source>
        <strain evidence="3">ATCC BAA-591 / DSM 15170 / ISM</strain>
    </source>
</reference>
<dbReference type="SUPFAM" id="SSF56281">
    <property type="entry name" value="Metallo-hydrolase/oxidoreductase"/>
    <property type="match status" value="1"/>
</dbReference>
<accession>A3SME6</accession>
<dbReference type="InterPro" id="IPR001279">
    <property type="entry name" value="Metallo-B-lactamas"/>
</dbReference>
<dbReference type="EMBL" id="AALY01000002">
    <property type="protein sequence ID" value="EAP75636.1"/>
    <property type="molecule type" value="Genomic_DNA"/>
</dbReference>
<dbReference type="HOGENOM" id="CLU_1036666_0_0_5"/>
<sequence>MSTKVYGSGADRVGVRQITPNIYWICHCAGAEAARLNRGFASDFARVNPKFDPEANDIIYSSYLFLDDKTFLIDTLGPAQHKTVLEALADLLGDRRLDYLWISHTELPHAANTAAIRRAYPEVEVLTVGGHDHYEVHGLGDAKQLDYGDRVELGQHSIEIIEPLFVDHALTQWIYEHNTGFLCPVDWALNAHNEHQCFRFMDEMEEVGYSAERFGHDVSITNCVVFAWLRWADPDQVVAAIDRFYDKYDIRIFAPSHTNVIRENLPQYLGALREAMRVAVTRDYGIVH</sequence>
<dbReference type="Proteomes" id="UP000005954">
    <property type="component" value="Unassembled WGS sequence"/>
</dbReference>
<keyword evidence="3" id="KW-1185">Reference proteome</keyword>
<protein>
    <recommendedName>
        <fullName evidence="1">Metallo-beta-lactamase domain-containing protein</fullName>
    </recommendedName>
</protein>
<organism evidence="2 3">
    <name type="scientific">Roseovarius nubinhibens (strain ATCC BAA-591 / DSM 15170 / ISM)</name>
    <dbReference type="NCBI Taxonomy" id="89187"/>
    <lineage>
        <taxon>Bacteria</taxon>
        <taxon>Pseudomonadati</taxon>
        <taxon>Pseudomonadota</taxon>
        <taxon>Alphaproteobacteria</taxon>
        <taxon>Rhodobacterales</taxon>
        <taxon>Roseobacteraceae</taxon>
        <taxon>Roseovarius</taxon>
    </lineage>
</organism>
<comment type="caution">
    <text evidence="2">The sequence shown here is derived from an EMBL/GenBank/DDBJ whole genome shotgun (WGS) entry which is preliminary data.</text>
</comment>
<dbReference type="AlphaFoldDB" id="A3SME6"/>
<dbReference type="Pfam" id="PF00753">
    <property type="entry name" value="Lactamase_B"/>
    <property type="match status" value="1"/>
</dbReference>
<dbReference type="RefSeq" id="WP_009814461.1">
    <property type="nucleotide sequence ID" value="NZ_CH724156.1"/>
</dbReference>
<proteinExistence type="predicted"/>
<dbReference type="STRING" id="89187.ISM_12260"/>
<gene>
    <name evidence="2" type="ORF">ISM_12260</name>
</gene>
<evidence type="ECO:0000259" key="1">
    <source>
        <dbReference type="SMART" id="SM00849"/>
    </source>
</evidence>
<name>A3SME6_ROSNI</name>
<evidence type="ECO:0000313" key="3">
    <source>
        <dbReference type="Proteomes" id="UP000005954"/>
    </source>
</evidence>
<dbReference type="Gene3D" id="3.60.15.10">
    <property type="entry name" value="Ribonuclease Z/Hydroxyacylglutathione hydrolase-like"/>
    <property type="match status" value="1"/>
</dbReference>
<dbReference type="SMART" id="SM00849">
    <property type="entry name" value="Lactamase_B"/>
    <property type="match status" value="1"/>
</dbReference>
<evidence type="ECO:0000313" key="2">
    <source>
        <dbReference type="EMBL" id="EAP75636.1"/>
    </source>
</evidence>
<dbReference type="InterPro" id="IPR036866">
    <property type="entry name" value="RibonucZ/Hydroxyglut_hydro"/>
</dbReference>
<feature type="domain" description="Metallo-beta-lactamase" evidence="1">
    <location>
        <begin position="59"/>
        <end position="257"/>
    </location>
</feature>
<dbReference type="eggNOG" id="COG0426">
    <property type="taxonomic scope" value="Bacteria"/>
</dbReference>